<evidence type="ECO:0000313" key="14">
    <source>
        <dbReference type="Proteomes" id="UP000192940"/>
    </source>
</evidence>
<dbReference type="PANTHER" id="PTHR30040:SF2">
    <property type="entry name" value="FAD:PROTEIN FMN TRANSFERASE"/>
    <property type="match status" value="1"/>
</dbReference>
<keyword evidence="12" id="KW-0732">Signal</keyword>
<keyword evidence="6 10" id="KW-0274">FAD</keyword>
<keyword evidence="4 10" id="KW-0808">Transferase</keyword>
<evidence type="ECO:0000256" key="10">
    <source>
        <dbReference type="PIRNR" id="PIRNR006268"/>
    </source>
</evidence>
<dbReference type="GO" id="GO:0005886">
    <property type="term" value="C:plasma membrane"/>
    <property type="evidence" value="ECO:0007669"/>
    <property type="project" value="UniProtKB-SubCell"/>
</dbReference>
<keyword evidence="14" id="KW-1185">Reference proteome</keyword>
<accession>A0A1X7HQI4</accession>
<comment type="subcellular location">
    <subcellularLocation>
        <location evidence="12">Cell inner membrane</location>
        <topology evidence="12">Lipid-anchor</topology>
        <orientation evidence="12">Periplasmic side</orientation>
    </subcellularLocation>
</comment>
<dbReference type="GO" id="GO:0046872">
    <property type="term" value="F:metal ion binding"/>
    <property type="evidence" value="ECO:0007669"/>
    <property type="project" value="UniProtKB-UniRule"/>
</dbReference>
<comment type="cofactor">
    <cofactor evidence="11">
        <name>Mg(2+)</name>
        <dbReference type="ChEBI" id="CHEBI:18420"/>
    </cofactor>
    <cofactor evidence="11">
        <name>Mn(2+)</name>
        <dbReference type="ChEBI" id="CHEBI:29035"/>
    </cofactor>
    <text evidence="11">Magnesium. Can also use manganese.</text>
</comment>
<keyword evidence="12" id="KW-0472">Membrane</keyword>
<dbReference type="STRING" id="1313296.SAMN05661091_5357"/>
<evidence type="ECO:0000256" key="12">
    <source>
        <dbReference type="RuleBase" id="RU363002"/>
    </source>
</evidence>
<comment type="function">
    <text evidence="12">Flavin transferase that catalyzes the transfer of the FMN moiety of FAD and its covalent binding to the hydroxyl group of a threonine residue in a target flavoprotein.</text>
</comment>
<evidence type="ECO:0000256" key="7">
    <source>
        <dbReference type="ARBA" id="ARBA00022842"/>
    </source>
</evidence>
<dbReference type="EMBL" id="LT840184">
    <property type="protein sequence ID" value="SMF91148.1"/>
    <property type="molecule type" value="Genomic_DNA"/>
</dbReference>
<dbReference type="PANTHER" id="PTHR30040">
    <property type="entry name" value="THIAMINE BIOSYNTHESIS LIPOPROTEIN APBE"/>
    <property type="match status" value="1"/>
</dbReference>
<dbReference type="RefSeq" id="WP_208915981.1">
    <property type="nucleotide sequence ID" value="NZ_LT840184.1"/>
</dbReference>
<keyword evidence="12" id="KW-0997">Cell inner membrane</keyword>
<evidence type="ECO:0000256" key="2">
    <source>
        <dbReference type="ARBA" id="ARBA00016337"/>
    </source>
</evidence>
<dbReference type="GO" id="GO:0016740">
    <property type="term" value="F:transferase activity"/>
    <property type="evidence" value="ECO:0007669"/>
    <property type="project" value="UniProtKB-UniRule"/>
</dbReference>
<name>A0A1X7HQI4_9BACL</name>
<dbReference type="InterPro" id="IPR024932">
    <property type="entry name" value="ApbE"/>
</dbReference>
<reference evidence="13 14" key="1">
    <citation type="submission" date="2017-04" db="EMBL/GenBank/DDBJ databases">
        <authorList>
            <person name="Afonso C.L."/>
            <person name="Miller P.J."/>
            <person name="Scott M.A."/>
            <person name="Spackman E."/>
            <person name="Goraichik I."/>
            <person name="Dimitrov K.M."/>
            <person name="Suarez D.L."/>
            <person name="Swayne D.E."/>
        </authorList>
    </citation>
    <scope>NUCLEOTIDE SEQUENCE [LARGE SCALE GENOMIC DNA]</scope>
    <source>
        <strain evidence="13 14">N3/975</strain>
    </source>
</reference>
<feature type="chain" id="PRO_5011835326" description="FAD:protein FMN transferase" evidence="12">
    <location>
        <begin position="28"/>
        <end position="364"/>
    </location>
</feature>
<gene>
    <name evidence="13" type="ORF">SAMN05661091_5357</name>
</gene>
<dbReference type="EC" id="2.7.1.180" evidence="1 10"/>
<feature type="binding site" evidence="11">
    <location>
        <position position="193"/>
    </location>
    <ligand>
        <name>Mg(2+)</name>
        <dbReference type="ChEBI" id="CHEBI:18420"/>
    </ligand>
</feature>
<keyword evidence="5 10" id="KW-0479">Metal-binding</keyword>
<dbReference type="Proteomes" id="UP000192940">
    <property type="component" value="Chromosome I"/>
</dbReference>
<evidence type="ECO:0000256" key="6">
    <source>
        <dbReference type="ARBA" id="ARBA00022827"/>
    </source>
</evidence>
<evidence type="ECO:0000313" key="13">
    <source>
        <dbReference type="EMBL" id="SMF91148.1"/>
    </source>
</evidence>
<dbReference type="PIRSF" id="PIRSF006268">
    <property type="entry name" value="ApbE"/>
    <property type="match status" value="1"/>
</dbReference>
<proteinExistence type="inferred from homology"/>
<dbReference type="Pfam" id="PF02424">
    <property type="entry name" value="ApbE"/>
    <property type="match status" value="1"/>
</dbReference>
<evidence type="ECO:0000256" key="8">
    <source>
        <dbReference type="ARBA" id="ARBA00031306"/>
    </source>
</evidence>
<organism evidence="13 14">
    <name type="scientific">Paenibacillus uliginis N3/975</name>
    <dbReference type="NCBI Taxonomy" id="1313296"/>
    <lineage>
        <taxon>Bacteria</taxon>
        <taxon>Bacillati</taxon>
        <taxon>Bacillota</taxon>
        <taxon>Bacilli</taxon>
        <taxon>Bacillales</taxon>
        <taxon>Paenibacillaceae</taxon>
        <taxon>Paenibacillus</taxon>
    </lineage>
</organism>
<evidence type="ECO:0000256" key="4">
    <source>
        <dbReference type="ARBA" id="ARBA00022679"/>
    </source>
</evidence>
<keyword evidence="12" id="KW-1003">Cell membrane</keyword>
<dbReference type="SUPFAM" id="SSF143631">
    <property type="entry name" value="ApbE-like"/>
    <property type="match status" value="1"/>
</dbReference>
<sequence length="364" mass="40172">MKIIKRSSLLLLLSALLIIGGCMNSGAAPADLNEKTPDSGQKTEITDPIKKSYYIFDTIVQVKVYDSRITDRHFNEIEELLKTIDAEMSRTNDKSELAKVNDNAGIKPVQVSDQTFNVVQKAYDYTKQTEGRFNLAIGPLVTLWNIGNEGAHVPDQSKIDELIPHSQYNQVELNPDTREVYLKEKGMEMDLGGIAKGYSADVIAKYLTDNGFKSAIIDLGGNVLALGQKPGGHKWTIGIQDPDLSRGNPIGNLKVENQTIVTSGVYERFFEEDGKVYHHILDSDTGYPVDNNLNSVTILTDSSIDADALSTSIFSMGLEKGLEFAEQLDKAEALFITKDKKVYITSGMAEVLAMTNDSYTLMNE</sequence>
<evidence type="ECO:0000256" key="1">
    <source>
        <dbReference type="ARBA" id="ARBA00011955"/>
    </source>
</evidence>
<feature type="binding site" evidence="11">
    <location>
        <position position="307"/>
    </location>
    <ligand>
        <name>Mg(2+)</name>
        <dbReference type="ChEBI" id="CHEBI:18420"/>
    </ligand>
</feature>
<keyword evidence="12 13" id="KW-0449">Lipoprotein</keyword>
<feature type="binding site" evidence="11">
    <location>
        <position position="311"/>
    </location>
    <ligand>
        <name>Mg(2+)</name>
        <dbReference type="ChEBI" id="CHEBI:18420"/>
    </ligand>
</feature>
<evidence type="ECO:0000256" key="5">
    <source>
        <dbReference type="ARBA" id="ARBA00022723"/>
    </source>
</evidence>
<evidence type="ECO:0000256" key="9">
    <source>
        <dbReference type="ARBA" id="ARBA00048540"/>
    </source>
</evidence>
<feature type="signal peptide" evidence="12">
    <location>
        <begin position="1"/>
        <end position="27"/>
    </location>
</feature>
<dbReference type="AlphaFoldDB" id="A0A1X7HQI4"/>
<dbReference type="Gene3D" id="3.10.520.10">
    <property type="entry name" value="ApbE-like domains"/>
    <property type="match status" value="1"/>
</dbReference>
<evidence type="ECO:0000256" key="11">
    <source>
        <dbReference type="PIRSR" id="PIRSR006268-2"/>
    </source>
</evidence>
<evidence type="ECO:0000256" key="3">
    <source>
        <dbReference type="ARBA" id="ARBA00022630"/>
    </source>
</evidence>
<dbReference type="PROSITE" id="PS51257">
    <property type="entry name" value="PROKAR_LIPOPROTEIN"/>
    <property type="match status" value="1"/>
</dbReference>
<comment type="catalytic activity">
    <reaction evidence="9 10 12">
        <text>L-threonyl-[protein] + FAD = FMN-L-threonyl-[protein] + AMP + H(+)</text>
        <dbReference type="Rhea" id="RHEA:36847"/>
        <dbReference type="Rhea" id="RHEA-COMP:11060"/>
        <dbReference type="Rhea" id="RHEA-COMP:11061"/>
        <dbReference type="ChEBI" id="CHEBI:15378"/>
        <dbReference type="ChEBI" id="CHEBI:30013"/>
        <dbReference type="ChEBI" id="CHEBI:57692"/>
        <dbReference type="ChEBI" id="CHEBI:74257"/>
        <dbReference type="ChEBI" id="CHEBI:456215"/>
        <dbReference type="EC" id="2.7.1.180"/>
    </reaction>
</comment>
<protein>
    <recommendedName>
        <fullName evidence="2 10">FAD:protein FMN transferase</fullName>
        <ecNumber evidence="1 10">2.7.1.180</ecNumber>
    </recommendedName>
    <alternativeName>
        <fullName evidence="8 10">Flavin transferase</fullName>
    </alternativeName>
</protein>
<dbReference type="InterPro" id="IPR003374">
    <property type="entry name" value="ApbE-like_sf"/>
</dbReference>
<comment type="similarity">
    <text evidence="10 12">Belongs to the ApbE family.</text>
</comment>
<keyword evidence="7 10" id="KW-0460">Magnesium</keyword>
<keyword evidence="3 10" id="KW-0285">Flavoprotein</keyword>